<feature type="transmembrane region" description="Helical" evidence="13">
    <location>
        <begin position="12"/>
        <end position="33"/>
    </location>
</feature>
<dbReference type="Gene3D" id="1.20.950.20">
    <property type="entry name" value="Transmembrane di-heme cytochromes, Chain C"/>
    <property type="match status" value="1"/>
</dbReference>
<dbReference type="GO" id="GO:0009055">
    <property type="term" value="F:electron transfer activity"/>
    <property type="evidence" value="ECO:0007669"/>
    <property type="project" value="InterPro"/>
</dbReference>
<dbReference type="GO" id="GO:0022904">
    <property type="term" value="P:respiratory electron transport chain"/>
    <property type="evidence" value="ECO:0007669"/>
    <property type="project" value="InterPro"/>
</dbReference>
<proteinExistence type="inferred from homology"/>
<feature type="transmembrane region" description="Helical" evidence="13">
    <location>
        <begin position="91"/>
        <end position="114"/>
    </location>
</feature>
<keyword evidence="7" id="KW-0479">Metal-binding</keyword>
<gene>
    <name evidence="15" type="ORF">GCM10011529_18450</name>
</gene>
<organism evidence="15 16">
    <name type="scientific">Sandarakinorhabdus glacialis</name>
    <dbReference type="NCBI Taxonomy" id="1614636"/>
    <lineage>
        <taxon>Bacteria</taxon>
        <taxon>Pseudomonadati</taxon>
        <taxon>Pseudomonadota</taxon>
        <taxon>Alphaproteobacteria</taxon>
        <taxon>Sphingomonadales</taxon>
        <taxon>Sphingosinicellaceae</taxon>
        <taxon>Sandarakinorhabdus</taxon>
    </lineage>
</organism>
<keyword evidence="16" id="KW-1185">Reference proteome</keyword>
<dbReference type="EMBL" id="BMJM01000005">
    <property type="protein sequence ID" value="GGE12400.1"/>
    <property type="molecule type" value="Genomic_DNA"/>
</dbReference>
<evidence type="ECO:0000256" key="6">
    <source>
        <dbReference type="ARBA" id="ARBA00022692"/>
    </source>
</evidence>
<accession>A0A917E9G2</accession>
<dbReference type="InterPro" id="IPR016174">
    <property type="entry name" value="Di-haem_cyt_TM"/>
</dbReference>
<keyword evidence="5" id="KW-0349">Heme</keyword>
<dbReference type="PANTHER" id="PTHR30529">
    <property type="entry name" value="CYTOCHROME B561"/>
    <property type="match status" value="1"/>
</dbReference>
<reference evidence="15" key="2">
    <citation type="submission" date="2020-09" db="EMBL/GenBank/DDBJ databases">
        <authorList>
            <person name="Sun Q."/>
            <person name="Zhou Y."/>
        </authorList>
    </citation>
    <scope>NUCLEOTIDE SEQUENCE</scope>
    <source>
        <strain evidence="15">CGMCC 1.15519</strain>
    </source>
</reference>
<comment type="cofactor">
    <cofactor evidence="1">
        <name>heme b</name>
        <dbReference type="ChEBI" id="CHEBI:60344"/>
    </cofactor>
</comment>
<dbReference type="InterPro" id="IPR052168">
    <property type="entry name" value="Cytochrome_b561_oxidase"/>
</dbReference>
<evidence type="ECO:0000256" key="13">
    <source>
        <dbReference type="SAM" id="Phobius"/>
    </source>
</evidence>
<keyword evidence="9 13" id="KW-1133">Transmembrane helix</keyword>
<dbReference type="AlphaFoldDB" id="A0A917E9G2"/>
<comment type="caution">
    <text evidence="15">The sequence shown here is derived from an EMBL/GenBank/DDBJ whole genome shotgun (WGS) entry which is preliminary data.</text>
</comment>
<keyword evidence="10" id="KW-0408">Iron</keyword>
<dbReference type="GO" id="GO:0046872">
    <property type="term" value="F:metal ion binding"/>
    <property type="evidence" value="ECO:0007669"/>
    <property type="project" value="UniProtKB-KW"/>
</dbReference>
<dbReference type="GO" id="GO:0020037">
    <property type="term" value="F:heme binding"/>
    <property type="evidence" value="ECO:0007669"/>
    <property type="project" value="TreeGrafter"/>
</dbReference>
<dbReference type="InterPro" id="IPR011577">
    <property type="entry name" value="Cyt_b561_bac/Ni-Hgenase"/>
</dbReference>
<dbReference type="GO" id="GO:0005886">
    <property type="term" value="C:plasma membrane"/>
    <property type="evidence" value="ECO:0007669"/>
    <property type="project" value="UniProtKB-SubCell"/>
</dbReference>
<evidence type="ECO:0000256" key="7">
    <source>
        <dbReference type="ARBA" id="ARBA00022723"/>
    </source>
</evidence>
<reference evidence="15" key="1">
    <citation type="journal article" date="2014" name="Int. J. Syst. Evol. Microbiol.">
        <title>Complete genome sequence of Corynebacterium casei LMG S-19264T (=DSM 44701T), isolated from a smear-ripened cheese.</title>
        <authorList>
            <consortium name="US DOE Joint Genome Institute (JGI-PGF)"/>
            <person name="Walter F."/>
            <person name="Albersmeier A."/>
            <person name="Kalinowski J."/>
            <person name="Ruckert C."/>
        </authorList>
    </citation>
    <scope>NUCLEOTIDE SEQUENCE</scope>
    <source>
        <strain evidence="15">CGMCC 1.15519</strain>
    </source>
</reference>
<evidence type="ECO:0000259" key="14">
    <source>
        <dbReference type="Pfam" id="PF01292"/>
    </source>
</evidence>
<protein>
    <recommendedName>
        <fullName evidence="14">Cytochrome b561 bacterial/Ni-hydrogenase domain-containing protein</fullName>
    </recommendedName>
</protein>
<name>A0A917E9G2_9SPHN</name>
<evidence type="ECO:0000313" key="16">
    <source>
        <dbReference type="Proteomes" id="UP000635071"/>
    </source>
</evidence>
<evidence type="ECO:0000256" key="5">
    <source>
        <dbReference type="ARBA" id="ARBA00022617"/>
    </source>
</evidence>
<evidence type="ECO:0000256" key="3">
    <source>
        <dbReference type="ARBA" id="ARBA00022448"/>
    </source>
</evidence>
<keyword evidence="4" id="KW-1003">Cell membrane</keyword>
<evidence type="ECO:0000256" key="11">
    <source>
        <dbReference type="ARBA" id="ARBA00023136"/>
    </source>
</evidence>
<dbReference type="SUPFAM" id="SSF81342">
    <property type="entry name" value="Transmembrane di-heme cytochromes"/>
    <property type="match status" value="1"/>
</dbReference>
<evidence type="ECO:0000256" key="2">
    <source>
        <dbReference type="ARBA" id="ARBA00004651"/>
    </source>
</evidence>
<dbReference type="Pfam" id="PF01292">
    <property type="entry name" value="Ni_hydr_CYTB"/>
    <property type="match status" value="1"/>
</dbReference>
<comment type="similarity">
    <text evidence="12">Belongs to the cytochrome b561 family.</text>
</comment>
<evidence type="ECO:0000256" key="8">
    <source>
        <dbReference type="ARBA" id="ARBA00022982"/>
    </source>
</evidence>
<feature type="domain" description="Cytochrome b561 bacterial/Ni-hydrogenase" evidence="14">
    <location>
        <begin position="7"/>
        <end position="184"/>
    </location>
</feature>
<comment type="subcellular location">
    <subcellularLocation>
        <location evidence="2">Cell membrane</location>
        <topology evidence="2">Multi-pass membrane protein</topology>
    </subcellularLocation>
</comment>
<evidence type="ECO:0000256" key="1">
    <source>
        <dbReference type="ARBA" id="ARBA00001970"/>
    </source>
</evidence>
<keyword evidence="8" id="KW-0249">Electron transport</keyword>
<feature type="transmembrane region" description="Helical" evidence="13">
    <location>
        <begin position="151"/>
        <end position="168"/>
    </location>
</feature>
<sequence length="188" mass="20341">MPAGRSRYSTVAIGLHWLTALIVLGNLVAGLLVGDMLDSGDPAQAALGGNVIMLHRSFGLTVLALTLFRIGWRIANPPPPLPAHMTRLEIIVARASHHGFYLLLLALPLSGWAMSSARLPLRPMSWFGIAEIPPLPLAPAFGSVFRQGHGVLGWLAIAMIALHVLAAVKHHVFDRDDLLARMLPPRRD</sequence>
<keyword evidence="11 13" id="KW-0472">Membrane</keyword>
<evidence type="ECO:0000313" key="15">
    <source>
        <dbReference type="EMBL" id="GGE12400.1"/>
    </source>
</evidence>
<keyword evidence="3" id="KW-0813">Transport</keyword>
<evidence type="ECO:0000256" key="12">
    <source>
        <dbReference type="ARBA" id="ARBA00037975"/>
    </source>
</evidence>
<evidence type="ECO:0000256" key="4">
    <source>
        <dbReference type="ARBA" id="ARBA00022475"/>
    </source>
</evidence>
<dbReference type="PANTHER" id="PTHR30529:SF1">
    <property type="entry name" value="CYTOCHROME B561 HOMOLOG 2"/>
    <property type="match status" value="1"/>
</dbReference>
<dbReference type="RefSeq" id="WP_188762648.1">
    <property type="nucleotide sequence ID" value="NZ_BMJM01000005.1"/>
</dbReference>
<keyword evidence="6 13" id="KW-0812">Transmembrane</keyword>
<evidence type="ECO:0000256" key="10">
    <source>
        <dbReference type="ARBA" id="ARBA00023004"/>
    </source>
</evidence>
<evidence type="ECO:0000256" key="9">
    <source>
        <dbReference type="ARBA" id="ARBA00022989"/>
    </source>
</evidence>
<dbReference type="Proteomes" id="UP000635071">
    <property type="component" value="Unassembled WGS sequence"/>
</dbReference>
<feature type="transmembrane region" description="Helical" evidence="13">
    <location>
        <begin position="53"/>
        <end position="70"/>
    </location>
</feature>